<dbReference type="CDD" id="cd01137">
    <property type="entry name" value="PsaA"/>
    <property type="match status" value="1"/>
</dbReference>
<evidence type="ECO:0000256" key="5">
    <source>
        <dbReference type="ARBA" id="ARBA00022729"/>
    </source>
</evidence>
<name>A0A7Y7XC22_9PSED</name>
<keyword evidence="4" id="KW-0479">Metal-binding</keyword>
<proteinExistence type="inferred from homology"/>
<evidence type="ECO:0000313" key="8">
    <source>
        <dbReference type="EMBL" id="NWB97148.1"/>
    </source>
</evidence>
<dbReference type="GO" id="GO:0046872">
    <property type="term" value="F:metal ion binding"/>
    <property type="evidence" value="ECO:0007669"/>
    <property type="project" value="UniProtKB-KW"/>
</dbReference>
<feature type="signal peptide" evidence="7">
    <location>
        <begin position="1"/>
        <end position="25"/>
    </location>
</feature>
<dbReference type="PRINTS" id="PR00691">
    <property type="entry name" value="ADHESINB"/>
</dbReference>
<dbReference type="GO" id="GO:0030001">
    <property type="term" value="P:metal ion transport"/>
    <property type="evidence" value="ECO:0007669"/>
    <property type="project" value="InterPro"/>
</dbReference>
<accession>A0A7Y7XC22</accession>
<dbReference type="Pfam" id="PF01297">
    <property type="entry name" value="ZnuA"/>
    <property type="match status" value="1"/>
</dbReference>
<protein>
    <submittedName>
        <fullName evidence="8">Metal ABC transporter substrate-binding protein</fullName>
    </submittedName>
</protein>
<comment type="subcellular location">
    <subcellularLocation>
        <location evidence="1">Cell envelope</location>
    </subcellularLocation>
</comment>
<feature type="chain" id="PRO_5031117980" evidence="7">
    <location>
        <begin position="26"/>
        <end position="297"/>
    </location>
</feature>
<organism evidence="8 9">
    <name type="scientific">Pseudomonas gingeri</name>
    <dbReference type="NCBI Taxonomy" id="117681"/>
    <lineage>
        <taxon>Bacteria</taxon>
        <taxon>Pseudomonadati</taxon>
        <taxon>Pseudomonadota</taxon>
        <taxon>Gammaproteobacteria</taxon>
        <taxon>Pseudomonadales</taxon>
        <taxon>Pseudomonadaceae</taxon>
        <taxon>Pseudomonas</taxon>
    </lineage>
</organism>
<dbReference type="PRINTS" id="PR00690">
    <property type="entry name" value="ADHESNFAMILY"/>
</dbReference>
<evidence type="ECO:0000313" key="9">
    <source>
        <dbReference type="Proteomes" id="UP000539985"/>
    </source>
</evidence>
<dbReference type="PANTHER" id="PTHR42953:SF1">
    <property type="entry name" value="METAL-BINDING PROTEIN HI_0362-RELATED"/>
    <property type="match status" value="1"/>
</dbReference>
<dbReference type="RefSeq" id="WP_177102759.1">
    <property type="nucleotide sequence ID" value="NZ_JACAQB010000007.1"/>
</dbReference>
<comment type="caution">
    <text evidence="8">The sequence shown here is derived from an EMBL/GenBank/DDBJ whole genome shotgun (WGS) entry which is preliminary data.</text>
</comment>
<dbReference type="SUPFAM" id="SSF53807">
    <property type="entry name" value="Helical backbone' metal receptor"/>
    <property type="match status" value="1"/>
</dbReference>
<evidence type="ECO:0000256" key="2">
    <source>
        <dbReference type="ARBA" id="ARBA00011028"/>
    </source>
</evidence>
<dbReference type="EMBL" id="JACAQB010000007">
    <property type="protein sequence ID" value="NWB97148.1"/>
    <property type="molecule type" value="Genomic_DNA"/>
</dbReference>
<evidence type="ECO:0000256" key="3">
    <source>
        <dbReference type="ARBA" id="ARBA00022448"/>
    </source>
</evidence>
<dbReference type="PANTHER" id="PTHR42953">
    <property type="entry name" value="HIGH-AFFINITY ZINC UPTAKE SYSTEM PROTEIN ZNUA-RELATED"/>
    <property type="match status" value="1"/>
</dbReference>
<dbReference type="AlphaFoldDB" id="A0A7Y7XC22"/>
<evidence type="ECO:0000256" key="6">
    <source>
        <dbReference type="RuleBase" id="RU003512"/>
    </source>
</evidence>
<dbReference type="InterPro" id="IPR006129">
    <property type="entry name" value="AdhesinB"/>
</dbReference>
<dbReference type="Proteomes" id="UP000539985">
    <property type="component" value="Unassembled WGS sequence"/>
</dbReference>
<keyword evidence="5 7" id="KW-0732">Signal</keyword>
<keyword evidence="3 6" id="KW-0813">Transport</keyword>
<dbReference type="InterPro" id="IPR006127">
    <property type="entry name" value="ZnuA-like"/>
</dbReference>
<reference evidence="8 9" key="1">
    <citation type="submission" date="2020-04" db="EMBL/GenBank/DDBJ databases">
        <title>Molecular characterization of pseudomonads from Agaricus bisporus reveal novel blotch 2 pathogens in Western Europe.</title>
        <authorList>
            <person name="Taparia T."/>
            <person name="Krijger M."/>
            <person name="Haynes E."/>
            <person name="Elpinstone J.G."/>
            <person name="Noble R."/>
            <person name="Van Der Wolf J."/>
        </authorList>
    </citation>
    <scope>NUCLEOTIDE SEQUENCE [LARGE SCALE GENOMIC DNA]</scope>
    <source>
        <strain evidence="8 9">H7001</strain>
    </source>
</reference>
<sequence>MKLLKPLSGCFVAVALGASIAPASAKTLEAVASFTVLADVVSQVGGNHVHVNSLVPPNGDPHEFEPSPSDAKMLKSADVTFVSGEGLEGWFERLVKASGYQGSPVVVSTGIKTREMEEDGKTITDPHVWNSAANVVVWVSNIEKALSAADPEDAADFKANAARYTKEVQDLNAYAHTKINAIPVAKRKVLTSHDAFSYFGQEYGVTFLSPQGISTETEASAADVAKLIDQIKKEQVKVYFFENSNDARLVQQIAKATNAQPGGELYVEALSPADGPAPTYAKMFRYNVDKITAAMAK</sequence>
<dbReference type="Gene3D" id="3.40.50.1980">
    <property type="entry name" value="Nitrogenase molybdenum iron protein domain"/>
    <property type="match status" value="2"/>
</dbReference>
<evidence type="ECO:0000256" key="1">
    <source>
        <dbReference type="ARBA" id="ARBA00004196"/>
    </source>
</evidence>
<dbReference type="GO" id="GO:0030313">
    <property type="term" value="C:cell envelope"/>
    <property type="evidence" value="ECO:0007669"/>
    <property type="project" value="UniProtKB-SubCell"/>
</dbReference>
<dbReference type="InterPro" id="IPR050492">
    <property type="entry name" value="Bact_metal-bind_prot9"/>
</dbReference>
<evidence type="ECO:0000256" key="4">
    <source>
        <dbReference type="ARBA" id="ARBA00022723"/>
    </source>
</evidence>
<dbReference type="InterPro" id="IPR006128">
    <property type="entry name" value="Lipoprotein_PsaA-like"/>
</dbReference>
<dbReference type="GO" id="GO:0007155">
    <property type="term" value="P:cell adhesion"/>
    <property type="evidence" value="ECO:0007669"/>
    <property type="project" value="InterPro"/>
</dbReference>
<comment type="similarity">
    <text evidence="2 6">Belongs to the bacterial solute-binding protein 9 family.</text>
</comment>
<evidence type="ECO:0000256" key="7">
    <source>
        <dbReference type="SAM" id="SignalP"/>
    </source>
</evidence>
<gene>
    <name evidence="8" type="ORF">HX882_14705</name>
</gene>